<accession>A0ACB7SIP8</accession>
<keyword evidence="2" id="KW-1185">Reference proteome</keyword>
<sequence>MLKLPTLFDHHSQILELLGDEKGIEADTAQTLKYSTYSHRRRYANGLFAILRRGLTTSETKGSAFVTHSKELASALTRAEVVSQLCKLESFYACSDTYLELHLFVNRRGST</sequence>
<protein>
    <submittedName>
        <fullName evidence="1">Uncharacterized protein</fullName>
    </submittedName>
</protein>
<dbReference type="Proteomes" id="UP000821845">
    <property type="component" value="Chromosome 4"/>
</dbReference>
<evidence type="ECO:0000313" key="2">
    <source>
        <dbReference type="Proteomes" id="UP000821845"/>
    </source>
</evidence>
<dbReference type="EMBL" id="CM023484">
    <property type="protein sequence ID" value="KAH6933618.1"/>
    <property type="molecule type" value="Genomic_DNA"/>
</dbReference>
<evidence type="ECO:0000313" key="1">
    <source>
        <dbReference type="EMBL" id="KAH6933618.1"/>
    </source>
</evidence>
<organism evidence="1 2">
    <name type="scientific">Hyalomma asiaticum</name>
    <name type="common">Tick</name>
    <dbReference type="NCBI Taxonomy" id="266040"/>
    <lineage>
        <taxon>Eukaryota</taxon>
        <taxon>Metazoa</taxon>
        <taxon>Ecdysozoa</taxon>
        <taxon>Arthropoda</taxon>
        <taxon>Chelicerata</taxon>
        <taxon>Arachnida</taxon>
        <taxon>Acari</taxon>
        <taxon>Parasitiformes</taxon>
        <taxon>Ixodida</taxon>
        <taxon>Ixodoidea</taxon>
        <taxon>Ixodidae</taxon>
        <taxon>Hyalomminae</taxon>
        <taxon>Hyalomma</taxon>
    </lineage>
</organism>
<proteinExistence type="predicted"/>
<name>A0ACB7SIP8_HYAAI</name>
<reference evidence="1" key="1">
    <citation type="submission" date="2020-05" db="EMBL/GenBank/DDBJ databases">
        <title>Large-scale comparative analyses of tick genomes elucidate their genetic diversity and vector capacities.</title>
        <authorList>
            <person name="Jia N."/>
            <person name="Wang J."/>
            <person name="Shi W."/>
            <person name="Du L."/>
            <person name="Sun Y."/>
            <person name="Zhan W."/>
            <person name="Jiang J."/>
            <person name="Wang Q."/>
            <person name="Zhang B."/>
            <person name="Ji P."/>
            <person name="Sakyi L.B."/>
            <person name="Cui X."/>
            <person name="Yuan T."/>
            <person name="Jiang B."/>
            <person name="Yang W."/>
            <person name="Lam T.T.-Y."/>
            <person name="Chang Q."/>
            <person name="Ding S."/>
            <person name="Wang X."/>
            <person name="Zhu J."/>
            <person name="Ruan X."/>
            <person name="Zhao L."/>
            <person name="Wei J."/>
            <person name="Que T."/>
            <person name="Du C."/>
            <person name="Cheng J."/>
            <person name="Dai P."/>
            <person name="Han X."/>
            <person name="Huang E."/>
            <person name="Gao Y."/>
            <person name="Liu J."/>
            <person name="Shao H."/>
            <person name="Ye R."/>
            <person name="Li L."/>
            <person name="Wei W."/>
            <person name="Wang X."/>
            <person name="Wang C."/>
            <person name="Yang T."/>
            <person name="Huo Q."/>
            <person name="Li W."/>
            <person name="Guo W."/>
            <person name="Chen H."/>
            <person name="Zhou L."/>
            <person name="Ni X."/>
            <person name="Tian J."/>
            <person name="Zhou Y."/>
            <person name="Sheng Y."/>
            <person name="Liu T."/>
            <person name="Pan Y."/>
            <person name="Xia L."/>
            <person name="Li J."/>
            <person name="Zhao F."/>
            <person name="Cao W."/>
        </authorList>
    </citation>
    <scope>NUCLEOTIDE SEQUENCE</scope>
    <source>
        <strain evidence="1">Hyas-2018</strain>
    </source>
</reference>
<gene>
    <name evidence="1" type="ORF">HPB50_016806</name>
</gene>
<comment type="caution">
    <text evidence="1">The sequence shown here is derived from an EMBL/GenBank/DDBJ whole genome shotgun (WGS) entry which is preliminary data.</text>
</comment>